<dbReference type="Proteomes" id="UP000004846">
    <property type="component" value="Unassembled WGS sequence"/>
</dbReference>
<protein>
    <submittedName>
        <fullName evidence="2">IstB-like ATP-binding protein</fullName>
    </submittedName>
</protein>
<dbReference type="RefSeq" id="WP_002365547.1">
    <property type="nucleotide sequence ID" value="NZ_GL454426.1"/>
</dbReference>
<dbReference type="GO" id="GO:0006260">
    <property type="term" value="P:DNA replication"/>
    <property type="evidence" value="ECO:0007669"/>
    <property type="project" value="TreeGrafter"/>
</dbReference>
<accession>A0A125W8T5</accession>
<sequence>MHATDQTFQILLSQLLEKVEDRCPECGSEQYVWQQKNKDGTERCAPTCWSCGYKMLKKHEQEATQQRSQESFMARTQKFFHQGSLIADDALRQCRLTNYQTTELETRQAKERALAAVSAIVEEKPIHVIFSGKPGVGKSHLAISILVEVLERSAYQKYCLFVSYSELLEKLKMSMNESAKSQAKAQAYITRMKKADVLVLDDLGAELGIKNKVSTDFNNDILNRILEARQNKATIFTTNFSGKQLVEAYGTRIISRLMKHASGYVFQYKDTTDKRMRSVK</sequence>
<dbReference type="InterPro" id="IPR027417">
    <property type="entry name" value="P-loop_NTPase"/>
</dbReference>
<feature type="domain" description="AAA+ ATPase" evidence="1">
    <location>
        <begin position="124"/>
        <end position="272"/>
    </location>
</feature>
<dbReference type="HOGENOM" id="CLU_062999_2_0_9"/>
<dbReference type="PANTHER" id="PTHR30050:SF4">
    <property type="entry name" value="ATP-BINDING PROTEIN RV3427C IN INSERTION SEQUENCE-RELATED"/>
    <property type="match status" value="1"/>
</dbReference>
<dbReference type="Gene3D" id="3.40.50.300">
    <property type="entry name" value="P-loop containing nucleotide triphosphate hydrolases"/>
    <property type="match status" value="1"/>
</dbReference>
<dbReference type="InterPro" id="IPR003593">
    <property type="entry name" value="AAA+_ATPase"/>
</dbReference>
<dbReference type="InterPro" id="IPR002611">
    <property type="entry name" value="IstB_ATP-bd"/>
</dbReference>
<keyword evidence="2" id="KW-0547">Nucleotide-binding</keyword>
<name>A0A125W8T5_ENTFL</name>
<organism evidence="2 3">
    <name type="scientific">Enterococcus faecalis TX4248</name>
    <dbReference type="NCBI Taxonomy" id="749495"/>
    <lineage>
        <taxon>Bacteria</taxon>
        <taxon>Bacillati</taxon>
        <taxon>Bacillota</taxon>
        <taxon>Bacilli</taxon>
        <taxon>Lactobacillales</taxon>
        <taxon>Enterococcaceae</taxon>
        <taxon>Enterococcus</taxon>
    </lineage>
</organism>
<dbReference type="GO" id="GO:0005524">
    <property type="term" value="F:ATP binding"/>
    <property type="evidence" value="ECO:0007669"/>
    <property type="project" value="UniProtKB-KW"/>
</dbReference>
<evidence type="ECO:0000313" key="2">
    <source>
        <dbReference type="EMBL" id="EFM83687.1"/>
    </source>
</evidence>
<evidence type="ECO:0000259" key="1">
    <source>
        <dbReference type="SMART" id="SM00382"/>
    </source>
</evidence>
<dbReference type="SMART" id="SM00382">
    <property type="entry name" value="AAA"/>
    <property type="match status" value="1"/>
</dbReference>
<dbReference type="AlphaFoldDB" id="A0A125W8T5"/>
<dbReference type="CDD" id="cd00009">
    <property type="entry name" value="AAA"/>
    <property type="match status" value="1"/>
</dbReference>
<proteinExistence type="predicted"/>
<comment type="caution">
    <text evidence="2">The sequence shown here is derived from an EMBL/GenBank/DDBJ whole genome shotgun (WGS) entry which is preliminary data.</text>
</comment>
<dbReference type="PANTHER" id="PTHR30050">
    <property type="entry name" value="CHROMOSOMAL REPLICATION INITIATOR PROTEIN DNAA"/>
    <property type="match status" value="1"/>
</dbReference>
<evidence type="ECO:0000313" key="3">
    <source>
        <dbReference type="Proteomes" id="UP000004846"/>
    </source>
</evidence>
<gene>
    <name evidence="2" type="ORF">HMPREF9498_00683</name>
</gene>
<dbReference type="EMBL" id="AEBR01000020">
    <property type="protein sequence ID" value="EFM83687.1"/>
    <property type="molecule type" value="Genomic_DNA"/>
</dbReference>
<keyword evidence="2" id="KW-0067">ATP-binding</keyword>
<dbReference type="SUPFAM" id="SSF52540">
    <property type="entry name" value="P-loop containing nucleoside triphosphate hydrolases"/>
    <property type="match status" value="1"/>
</dbReference>
<reference evidence="2 3" key="1">
    <citation type="submission" date="2010-07" db="EMBL/GenBank/DDBJ databases">
        <authorList>
            <person name="Sid Ahmed O."/>
        </authorList>
    </citation>
    <scope>NUCLEOTIDE SEQUENCE [LARGE SCALE GENOMIC DNA]</scope>
    <source>
        <strain evidence="2 3">TX4248</strain>
    </source>
</reference>
<dbReference type="Pfam" id="PF01695">
    <property type="entry name" value="IstB_IS21"/>
    <property type="match status" value="1"/>
</dbReference>